<keyword evidence="11" id="KW-1185">Reference proteome</keyword>
<evidence type="ECO:0000256" key="4">
    <source>
        <dbReference type="ARBA" id="ARBA00022519"/>
    </source>
</evidence>
<proteinExistence type="predicted"/>
<dbReference type="AlphaFoldDB" id="A0A0B6RWH1"/>
<keyword evidence="4" id="KW-0997">Cell inner membrane</keyword>
<evidence type="ECO:0000256" key="8">
    <source>
        <dbReference type="SAM" id="MobiDB-lite"/>
    </source>
</evidence>
<dbReference type="EMBL" id="CP002581">
    <property type="protein sequence ID" value="AJK49722.1"/>
    <property type="molecule type" value="Genomic_DNA"/>
</dbReference>
<dbReference type="HOGENOM" id="CLU_028880_4_3_4"/>
<dbReference type="Pfam" id="PF02653">
    <property type="entry name" value="BPD_transp_2"/>
    <property type="match status" value="1"/>
</dbReference>
<gene>
    <name evidence="10" type="ORF">BGL_2c16550</name>
</gene>
<dbReference type="PANTHER" id="PTHR32196">
    <property type="entry name" value="ABC TRANSPORTER PERMEASE PROTEIN YPHD-RELATED-RELATED"/>
    <property type="match status" value="1"/>
</dbReference>
<feature type="transmembrane region" description="Helical" evidence="9">
    <location>
        <begin position="286"/>
        <end position="306"/>
    </location>
</feature>
<feature type="transmembrane region" description="Helical" evidence="9">
    <location>
        <begin position="345"/>
        <end position="363"/>
    </location>
</feature>
<accession>A0A0B6RWH1</accession>
<feature type="transmembrane region" description="Helical" evidence="9">
    <location>
        <begin position="119"/>
        <end position="144"/>
    </location>
</feature>
<evidence type="ECO:0000256" key="7">
    <source>
        <dbReference type="ARBA" id="ARBA00023136"/>
    </source>
</evidence>
<reference evidence="11" key="1">
    <citation type="submission" date="2011-03" db="EMBL/GenBank/DDBJ databases">
        <authorList>
            <person name="Voget S."/>
            <person name="Streit W.R."/>
            <person name="Jaeger K.E."/>
            <person name="Daniel R."/>
        </authorList>
    </citation>
    <scope>NUCLEOTIDE SEQUENCE [LARGE SCALE GENOMIC DNA]</scope>
    <source>
        <strain evidence="11">PG1</strain>
    </source>
</reference>
<evidence type="ECO:0000313" key="10">
    <source>
        <dbReference type="EMBL" id="AJK49722.1"/>
    </source>
</evidence>
<dbReference type="PANTHER" id="PTHR32196:SF21">
    <property type="entry name" value="ABC TRANSPORTER PERMEASE PROTEIN YPHD-RELATED"/>
    <property type="match status" value="1"/>
</dbReference>
<feature type="transmembrane region" description="Helical" evidence="9">
    <location>
        <begin position="41"/>
        <end position="62"/>
    </location>
</feature>
<protein>
    <submittedName>
        <fullName evidence="10">Bacterial inner-membrane translocator family</fullName>
    </submittedName>
</protein>
<feature type="transmembrane region" description="Helical" evidence="9">
    <location>
        <begin position="313"/>
        <end position="333"/>
    </location>
</feature>
<dbReference type="GO" id="GO:0022857">
    <property type="term" value="F:transmembrane transporter activity"/>
    <property type="evidence" value="ECO:0007669"/>
    <property type="project" value="InterPro"/>
</dbReference>
<evidence type="ECO:0000256" key="6">
    <source>
        <dbReference type="ARBA" id="ARBA00022989"/>
    </source>
</evidence>
<keyword evidence="7 9" id="KW-0472">Membrane</keyword>
<keyword evidence="6 9" id="KW-1133">Transmembrane helix</keyword>
<dbReference type="GO" id="GO:0005886">
    <property type="term" value="C:plasma membrane"/>
    <property type="evidence" value="ECO:0007669"/>
    <property type="project" value="UniProtKB-SubCell"/>
</dbReference>
<evidence type="ECO:0000256" key="1">
    <source>
        <dbReference type="ARBA" id="ARBA00004651"/>
    </source>
</evidence>
<evidence type="ECO:0000313" key="11">
    <source>
        <dbReference type="Proteomes" id="UP000031838"/>
    </source>
</evidence>
<keyword evidence="3" id="KW-1003">Cell membrane</keyword>
<evidence type="ECO:0000256" key="5">
    <source>
        <dbReference type="ARBA" id="ARBA00022692"/>
    </source>
</evidence>
<dbReference type="KEGG" id="bgp:BGL_2c16550"/>
<evidence type="ECO:0000256" key="2">
    <source>
        <dbReference type="ARBA" id="ARBA00022448"/>
    </source>
</evidence>
<comment type="subcellular location">
    <subcellularLocation>
        <location evidence="1">Cell membrane</location>
        <topology evidence="1">Multi-pass membrane protein</topology>
    </subcellularLocation>
</comment>
<sequence>MKTRVGRLAASMAPARAEPAPTPPGPSAPLAPSARPARRFAGWLERGGLLVLLAALVAGFAWREPAFIGIDNLFSILQAASIVALLAIGVTLSLAVGGFDLSVGSTAATAQMAASYVLVVWHGGAWAALGACLVLGVATGLVNGLLITRLKVPDQLATLGTLFLLAGLQLIPTGGRSLATGTILPDGSEASGEFPAAFLALGRARWLEVVPLPVLVLAAVTVLAVLVTEFSRWGRVLYATGGNETAARLAGAPTTRYRIAAYVASASIASLGGALIAARVGRGDVGAGHSLLLDAVAAALIGYAVWGLKRPNVIGAVTGAIFVDVLLNGLTMLNAPYYMQDFIKGALLVGALAFTFGIGARGVR</sequence>
<feature type="region of interest" description="Disordered" evidence="8">
    <location>
        <begin position="1"/>
        <end position="33"/>
    </location>
</feature>
<evidence type="ECO:0000256" key="3">
    <source>
        <dbReference type="ARBA" id="ARBA00022475"/>
    </source>
</evidence>
<reference evidence="10 11" key="2">
    <citation type="journal article" date="2016" name="Appl. Microbiol. Biotechnol.">
        <title>Mutations improving production and secretion of extracellular lipase by Burkholderia glumae PG1.</title>
        <authorList>
            <person name="Knapp A."/>
            <person name="Voget S."/>
            <person name="Gao R."/>
            <person name="Zaburannyi N."/>
            <person name="Krysciak D."/>
            <person name="Breuer M."/>
            <person name="Hauer B."/>
            <person name="Streit W.R."/>
            <person name="Muller R."/>
            <person name="Daniel R."/>
            <person name="Jaeger K.E."/>
        </authorList>
    </citation>
    <scope>NUCLEOTIDE SEQUENCE [LARGE SCALE GENOMIC DNA]</scope>
    <source>
        <strain evidence="10 11">PG1</strain>
    </source>
</reference>
<feature type="transmembrane region" description="Helical" evidence="9">
    <location>
        <begin position="209"/>
        <end position="227"/>
    </location>
</feature>
<dbReference type="Proteomes" id="UP000031838">
    <property type="component" value="Chromosome 2"/>
</dbReference>
<feature type="compositionally biased region" description="Low complexity" evidence="8">
    <location>
        <begin position="9"/>
        <end position="19"/>
    </location>
</feature>
<keyword evidence="2" id="KW-0813">Transport</keyword>
<name>A0A0B6RWH1_BURPL</name>
<dbReference type="InterPro" id="IPR001851">
    <property type="entry name" value="ABC_transp_permease"/>
</dbReference>
<feature type="transmembrane region" description="Helical" evidence="9">
    <location>
        <begin position="259"/>
        <end position="280"/>
    </location>
</feature>
<dbReference type="CDD" id="cd06579">
    <property type="entry name" value="TM_PBP1_transp_AraH_like"/>
    <property type="match status" value="1"/>
</dbReference>
<organism evidence="10 11">
    <name type="scientific">Burkholderia plantarii</name>
    <dbReference type="NCBI Taxonomy" id="41899"/>
    <lineage>
        <taxon>Bacteria</taxon>
        <taxon>Pseudomonadati</taxon>
        <taxon>Pseudomonadota</taxon>
        <taxon>Betaproteobacteria</taxon>
        <taxon>Burkholderiales</taxon>
        <taxon>Burkholderiaceae</taxon>
        <taxon>Burkholderia</taxon>
    </lineage>
</organism>
<feature type="transmembrane region" description="Helical" evidence="9">
    <location>
        <begin position="74"/>
        <end position="99"/>
    </location>
</feature>
<keyword evidence="5 9" id="KW-0812">Transmembrane</keyword>
<feature type="compositionally biased region" description="Pro residues" evidence="8">
    <location>
        <begin position="20"/>
        <end position="29"/>
    </location>
</feature>
<evidence type="ECO:0000256" key="9">
    <source>
        <dbReference type="SAM" id="Phobius"/>
    </source>
</evidence>